<accession>A0ABZ0IWS5</accession>
<dbReference type="Pfam" id="PF13715">
    <property type="entry name" value="CarbopepD_reg_2"/>
    <property type="match status" value="1"/>
</dbReference>
<evidence type="ECO:0000259" key="2">
    <source>
        <dbReference type="Pfam" id="PF07715"/>
    </source>
</evidence>
<gene>
    <name evidence="3" type="ORF">RT717_11390</name>
</gene>
<evidence type="ECO:0000313" key="3">
    <source>
        <dbReference type="EMBL" id="WOK09241.1"/>
    </source>
</evidence>
<keyword evidence="4" id="KW-1185">Reference proteome</keyword>
<dbReference type="InterPro" id="IPR008969">
    <property type="entry name" value="CarboxyPept-like_regulatory"/>
</dbReference>
<feature type="chain" id="PRO_5047195786" evidence="1">
    <location>
        <begin position="20"/>
        <end position="794"/>
    </location>
</feature>
<dbReference type="SUPFAM" id="SSF56935">
    <property type="entry name" value="Porins"/>
    <property type="match status" value="1"/>
</dbReference>
<name>A0ABZ0IWS5_9BACT</name>
<keyword evidence="1" id="KW-0732">Signal</keyword>
<keyword evidence="3" id="KW-0675">Receptor</keyword>
<sequence>MRRSLLTITFLVFSFATLAQQACIQGIVLDAQNVPLQGATISVPSLTKGTNADTDGTFLLCLEPGNYQLEISFVGYKAVQKPVSLAAGDSLVIQATLNEDKTLLAQVTVVGKRELGPARAGEFRVTSKELANFPAATADISRILATLPGVVASNELSSAYSVRGGNFDENLVYVNDIPVYRPFLVRAGQQEGLGFVNLDMVSGITFSSGGWQSKYGDKLSSVLNVGYKNPVEQAGSVNLGLLGGSAHVEGVSKNDRVNYTAGVRYKNSRYLLNTISVKGQYLPRFADFQSLVSVKLGQQTEAHRQKISILASYAQNRYFTKPESQEVEFGTFGRSFRMVAAFDGKEVLDYDIYQTGVKWTNTWEDKFNLDVIASGVYTAEREYFEVEGAYRLCDVNNDPTSDEFKDCVVVLGVGSNYHYGRNKLQATLLNTESRFSARWNDHQLTEAGLGARKERIEDVLNEYIFQDSSGYASTTDRIWAENLVDGYHVTAYLQHTIFSRDSIHILNAGVRTAYWTVNGQLLVSPRMQYVFTPAWSRKTAFKVAGGVYQQPPFYREMRNRQGVINRDLKAQVSYHALAGMDYAFQMNGRNFVFFSEAYVKYLDRLVPYDIDNVRLRYFGDNLARGWAYGVDFRVNGEFIPGTESWFSLGLLRTIEDIGGDTLGFIRRPSDQRVTLGIFFQDYLPNDPSVRIYVSALYGSGLPFSAPNNPTYRNFFKGDEYYRVDVGFTKVFSKKNEGKIFGGLKSIWLTAEILNLLGAENTISYTWVKDVFNQQFAVPNSLSARFLNVKLSGRF</sequence>
<dbReference type="Gene3D" id="2.60.40.1120">
    <property type="entry name" value="Carboxypeptidase-like, regulatory domain"/>
    <property type="match status" value="1"/>
</dbReference>
<proteinExistence type="predicted"/>
<organism evidence="3 4">
    <name type="scientific">Imperialibacter roseus</name>
    <dbReference type="NCBI Taxonomy" id="1324217"/>
    <lineage>
        <taxon>Bacteria</taxon>
        <taxon>Pseudomonadati</taxon>
        <taxon>Bacteroidota</taxon>
        <taxon>Cytophagia</taxon>
        <taxon>Cytophagales</taxon>
        <taxon>Flammeovirgaceae</taxon>
        <taxon>Imperialibacter</taxon>
    </lineage>
</organism>
<dbReference type="SUPFAM" id="SSF49464">
    <property type="entry name" value="Carboxypeptidase regulatory domain-like"/>
    <property type="match status" value="1"/>
</dbReference>
<evidence type="ECO:0000256" key="1">
    <source>
        <dbReference type="SAM" id="SignalP"/>
    </source>
</evidence>
<dbReference type="EMBL" id="CP136051">
    <property type="protein sequence ID" value="WOK09241.1"/>
    <property type="molecule type" value="Genomic_DNA"/>
</dbReference>
<reference evidence="3 4" key="1">
    <citation type="journal article" date="2023" name="Microbiol. Resour. Announc.">
        <title>Complete Genome Sequence of Imperialibacter roseus strain P4T.</title>
        <authorList>
            <person name="Tizabi D.R."/>
            <person name="Bachvaroff T."/>
            <person name="Hill R.T."/>
        </authorList>
    </citation>
    <scope>NUCLEOTIDE SEQUENCE [LARGE SCALE GENOMIC DNA]</scope>
    <source>
        <strain evidence="3 4">P4T</strain>
    </source>
</reference>
<dbReference type="Proteomes" id="UP001302349">
    <property type="component" value="Chromosome"/>
</dbReference>
<dbReference type="RefSeq" id="WP_317491861.1">
    <property type="nucleotide sequence ID" value="NZ_CP136051.1"/>
</dbReference>
<feature type="signal peptide" evidence="1">
    <location>
        <begin position="1"/>
        <end position="19"/>
    </location>
</feature>
<dbReference type="Pfam" id="PF07715">
    <property type="entry name" value="Plug"/>
    <property type="match status" value="1"/>
</dbReference>
<feature type="domain" description="TonB-dependent receptor plug" evidence="2">
    <location>
        <begin position="125"/>
        <end position="217"/>
    </location>
</feature>
<evidence type="ECO:0000313" key="4">
    <source>
        <dbReference type="Proteomes" id="UP001302349"/>
    </source>
</evidence>
<protein>
    <submittedName>
        <fullName evidence="3">TonB-dependent receptor</fullName>
    </submittedName>
</protein>
<dbReference type="Gene3D" id="2.170.130.10">
    <property type="entry name" value="TonB-dependent receptor, plug domain"/>
    <property type="match status" value="1"/>
</dbReference>
<dbReference type="InterPro" id="IPR037066">
    <property type="entry name" value="Plug_dom_sf"/>
</dbReference>
<dbReference type="InterPro" id="IPR012910">
    <property type="entry name" value="Plug_dom"/>
</dbReference>